<dbReference type="InterPro" id="IPR024962">
    <property type="entry name" value="YukD-like"/>
</dbReference>
<feature type="transmembrane region" description="Helical" evidence="1">
    <location>
        <begin position="324"/>
        <end position="340"/>
    </location>
</feature>
<protein>
    <submittedName>
        <fullName evidence="3">Secretion protein snm4</fullName>
    </submittedName>
</protein>
<feature type="transmembrane region" description="Helical" evidence="1">
    <location>
        <begin position="194"/>
        <end position="215"/>
    </location>
</feature>
<dbReference type="Proteomes" id="UP000293342">
    <property type="component" value="Unassembled WGS sequence"/>
</dbReference>
<feature type="transmembrane region" description="Helical" evidence="1">
    <location>
        <begin position="140"/>
        <end position="159"/>
    </location>
</feature>
<dbReference type="OrthoDB" id="3326149at2"/>
<reference evidence="3 4" key="1">
    <citation type="submission" date="2019-02" db="EMBL/GenBank/DDBJ databases">
        <title>Kribbella capetownensis sp. nov. and Kribbella speibonae sp. nov., isolated from soil.</title>
        <authorList>
            <person name="Curtis S.M."/>
            <person name="Norton I."/>
            <person name="Everest G.J."/>
            <person name="Meyers P.R."/>
        </authorList>
    </citation>
    <scope>NUCLEOTIDE SEQUENCE [LARGE SCALE GENOMIC DNA]</scope>
    <source>
        <strain evidence="3 4">YM53</strain>
    </source>
</reference>
<gene>
    <name evidence="3" type="ORF">E0H75_24370</name>
</gene>
<keyword evidence="4" id="KW-1185">Reference proteome</keyword>
<feature type="transmembrane region" description="Helical" evidence="1">
    <location>
        <begin position="222"/>
        <end position="244"/>
    </location>
</feature>
<keyword evidence="1" id="KW-0472">Membrane</keyword>
<evidence type="ECO:0000259" key="2">
    <source>
        <dbReference type="Pfam" id="PF19053"/>
    </source>
</evidence>
<evidence type="ECO:0000313" key="3">
    <source>
        <dbReference type="EMBL" id="TCC47876.1"/>
    </source>
</evidence>
<feature type="transmembrane region" description="Helical" evidence="1">
    <location>
        <begin position="166"/>
        <end position="188"/>
    </location>
</feature>
<sequence length="441" mass="45213">MSVYSRVTVIGQRRRLDAVLPADEPLGVLLPDLLRMLDEPLQQTPQRRFLTTAAGALVPPEGTLASAQIIDGTVLRLAAEGELPPPPTVYDVTEEAVEDLKRRRGTTFKPAHRRILAGAGLVFSIIAGAISLLVAAPNALTAAILVVLAAICAFIGIALGRGGSKVVAIPLVTIATVLLALSVGFWALDAGWDLGLVITLGALCLAFGPLLYAAAGVAGGGAVASATSILFVAVWMIGVGTGLATERVGALAALLAVLLLGLLPRMALALSGLSNLDDRRASGQEIMRGDVQSALNAAHLGLALATVPIAVSSGVAGIMLLRQGGAWAVALALVLAFLLASRSRLYPLVSEVAVLFAAAFTIVTGCVLIAALNGQGGAFIALGLLVLVAMFCAFGLGFAPAEHVRARLTQLLDYLEVGAIIVTVPLALGVFGVYSKLLHAF</sequence>
<feature type="transmembrane region" description="Helical" evidence="1">
    <location>
        <begin position="378"/>
        <end position="399"/>
    </location>
</feature>
<accession>A0A4R0JS20</accession>
<dbReference type="Gene3D" id="3.10.20.90">
    <property type="entry name" value="Phosphatidylinositol 3-kinase Catalytic Subunit, Chain A, domain 1"/>
    <property type="match status" value="1"/>
</dbReference>
<keyword evidence="1" id="KW-1133">Transmembrane helix</keyword>
<feature type="transmembrane region" description="Helical" evidence="1">
    <location>
        <begin position="352"/>
        <end position="372"/>
    </location>
</feature>
<evidence type="ECO:0000256" key="1">
    <source>
        <dbReference type="SAM" id="Phobius"/>
    </source>
</evidence>
<organism evidence="3 4">
    <name type="scientific">Kribbella capetownensis</name>
    <dbReference type="NCBI Taxonomy" id="1572659"/>
    <lineage>
        <taxon>Bacteria</taxon>
        <taxon>Bacillati</taxon>
        <taxon>Actinomycetota</taxon>
        <taxon>Actinomycetes</taxon>
        <taxon>Propionibacteriales</taxon>
        <taxon>Kribbellaceae</taxon>
        <taxon>Kribbella</taxon>
    </lineage>
</organism>
<dbReference type="AlphaFoldDB" id="A0A4R0JS20"/>
<feature type="transmembrane region" description="Helical" evidence="1">
    <location>
        <begin position="294"/>
        <end position="318"/>
    </location>
</feature>
<dbReference type="Pfam" id="PF19053">
    <property type="entry name" value="EccD"/>
    <property type="match status" value="1"/>
</dbReference>
<dbReference type="Pfam" id="PF08817">
    <property type="entry name" value="YukD"/>
    <property type="match status" value="1"/>
</dbReference>
<name>A0A4R0JS20_9ACTN</name>
<feature type="transmembrane region" description="Helical" evidence="1">
    <location>
        <begin position="250"/>
        <end position="273"/>
    </location>
</feature>
<proteinExistence type="predicted"/>
<feature type="domain" description="EccD-like transmembrane" evidence="2">
    <location>
        <begin position="113"/>
        <end position="437"/>
    </location>
</feature>
<evidence type="ECO:0000313" key="4">
    <source>
        <dbReference type="Proteomes" id="UP000293342"/>
    </source>
</evidence>
<dbReference type="InterPro" id="IPR044049">
    <property type="entry name" value="EccD_transm"/>
</dbReference>
<dbReference type="RefSeq" id="WP_131515936.1">
    <property type="nucleotide sequence ID" value="NZ_SJKD01000005.1"/>
</dbReference>
<feature type="transmembrane region" description="Helical" evidence="1">
    <location>
        <begin position="115"/>
        <end position="134"/>
    </location>
</feature>
<dbReference type="EMBL" id="SJKD01000005">
    <property type="protein sequence ID" value="TCC47876.1"/>
    <property type="molecule type" value="Genomic_DNA"/>
</dbReference>
<feature type="transmembrane region" description="Helical" evidence="1">
    <location>
        <begin position="411"/>
        <end position="434"/>
    </location>
</feature>
<comment type="caution">
    <text evidence="3">The sequence shown here is derived from an EMBL/GenBank/DDBJ whole genome shotgun (WGS) entry which is preliminary data.</text>
</comment>
<keyword evidence="1" id="KW-0812">Transmembrane</keyword>